<dbReference type="EMBL" id="JACJID010000001">
    <property type="protein sequence ID" value="MBA8923831.1"/>
    <property type="molecule type" value="Genomic_DNA"/>
</dbReference>
<proteinExistence type="inferred from homology"/>
<dbReference type="InterPro" id="IPR001867">
    <property type="entry name" value="OmpR/PhoB-type_DNA-bd"/>
</dbReference>
<dbReference type="Proteomes" id="UP000517916">
    <property type="component" value="Unassembled WGS sequence"/>
</dbReference>
<dbReference type="Pfam" id="PF03704">
    <property type="entry name" value="BTAD"/>
    <property type="match status" value="1"/>
</dbReference>
<gene>
    <name evidence="7" type="ORF">BC739_001028</name>
</gene>
<evidence type="ECO:0000256" key="2">
    <source>
        <dbReference type="ARBA" id="ARBA00023015"/>
    </source>
</evidence>
<feature type="DNA-binding region" description="OmpR/PhoB-type" evidence="5">
    <location>
        <begin position="1"/>
        <end position="81"/>
    </location>
</feature>
<dbReference type="SUPFAM" id="SSF48452">
    <property type="entry name" value="TPR-like"/>
    <property type="match status" value="1"/>
</dbReference>
<dbReference type="PANTHER" id="PTHR35807">
    <property type="entry name" value="TRANSCRIPTIONAL REGULATOR REDD-RELATED"/>
    <property type="match status" value="1"/>
</dbReference>
<sequence length="257" mass="28908">MPSAVKSRKVLAILLVNADRLVSLSAIKQELWDQDAPRSASTTLQTYILQLRKLLRAALPCGTESPKDILATRPGGYVFYTGSSELDLHRYEKLMAAGHSSMDQGQWRPAADNFRQALAQWRGPSLVDVEHGRQLESHVIKLNESRLYAMERLIDAEMLLGRHHAILAQLAALVTEHRLNEDLRAQFMVALYRCGRRAQALETFRDLRDELVAEVGVEPSTRLSRLHQAVLTADPRLDDWQDSAALTEHWPLTPTGS</sequence>
<dbReference type="PANTHER" id="PTHR35807:SF1">
    <property type="entry name" value="TRANSCRIPTIONAL REGULATOR REDD"/>
    <property type="match status" value="1"/>
</dbReference>
<organism evidence="7 8">
    <name type="scientific">Kutzneria viridogrisea</name>
    <dbReference type="NCBI Taxonomy" id="47990"/>
    <lineage>
        <taxon>Bacteria</taxon>
        <taxon>Bacillati</taxon>
        <taxon>Actinomycetota</taxon>
        <taxon>Actinomycetes</taxon>
        <taxon>Pseudonocardiales</taxon>
        <taxon>Pseudonocardiaceae</taxon>
        <taxon>Kutzneria</taxon>
    </lineage>
</organism>
<keyword evidence="3 5" id="KW-0238">DNA-binding</keyword>
<evidence type="ECO:0000313" key="8">
    <source>
        <dbReference type="Proteomes" id="UP000517916"/>
    </source>
</evidence>
<dbReference type="InterPro" id="IPR005158">
    <property type="entry name" value="BTAD"/>
</dbReference>
<evidence type="ECO:0000256" key="5">
    <source>
        <dbReference type="PROSITE-ProRule" id="PRU01091"/>
    </source>
</evidence>
<evidence type="ECO:0000256" key="3">
    <source>
        <dbReference type="ARBA" id="ARBA00023125"/>
    </source>
</evidence>
<comment type="similarity">
    <text evidence="1">Belongs to the AfsR/DnrI/RedD regulatory family.</text>
</comment>
<reference evidence="7 8" key="1">
    <citation type="submission" date="2020-08" db="EMBL/GenBank/DDBJ databases">
        <title>Genomic Encyclopedia of Archaeal and Bacterial Type Strains, Phase II (KMG-II): from individual species to whole genera.</title>
        <authorList>
            <person name="Goeker M."/>
        </authorList>
    </citation>
    <scope>NUCLEOTIDE SEQUENCE [LARGE SCALE GENOMIC DNA]</scope>
    <source>
        <strain evidence="7 8">DSM 43850</strain>
    </source>
</reference>
<comment type="caution">
    <text evidence="7">The sequence shown here is derived from an EMBL/GenBank/DDBJ whole genome shotgun (WGS) entry which is preliminary data.</text>
</comment>
<dbReference type="InterPro" id="IPR011990">
    <property type="entry name" value="TPR-like_helical_dom_sf"/>
</dbReference>
<dbReference type="Gene3D" id="1.10.10.10">
    <property type="entry name" value="Winged helix-like DNA-binding domain superfamily/Winged helix DNA-binding domain"/>
    <property type="match status" value="1"/>
</dbReference>
<dbReference type="SMART" id="SM00862">
    <property type="entry name" value="Trans_reg_C"/>
    <property type="match status" value="1"/>
</dbReference>
<dbReference type="SMART" id="SM01043">
    <property type="entry name" value="BTAD"/>
    <property type="match status" value="1"/>
</dbReference>
<keyword evidence="4" id="KW-0804">Transcription</keyword>
<dbReference type="InterPro" id="IPR036388">
    <property type="entry name" value="WH-like_DNA-bd_sf"/>
</dbReference>
<dbReference type="RefSeq" id="WP_182836401.1">
    <property type="nucleotide sequence ID" value="NZ_BAAABQ010000065.1"/>
</dbReference>
<evidence type="ECO:0000259" key="6">
    <source>
        <dbReference type="PROSITE" id="PS51755"/>
    </source>
</evidence>
<evidence type="ECO:0000313" key="7">
    <source>
        <dbReference type="EMBL" id="MBA8923831.1"/>
    </source>
</evidence>
<feature type="domain" description="OmpR/PhoB-type" evidence="6">
    <location>
        <begin position="1"/>
        <end position="81"/>
    </location>
</feature>
<evidence type="ECO:0000256" key="4">
    <source>
        <dbReference type="ARBA" id="ARBA00023163"/>
    </source>
</evidence>
<keyword evidence="2" id="KW-0805">Transcription regulation</keyword>
<dbReference type="InterPro" id="IPR016032">
    <property type="entry name" value="Sig_transdc_resp-reg_C-effctor"/>
</dbReference>
<dbReference type="Gene3D" id="1.25.40.10">
    <property type="entry name" value="Tetratricopeptide repeat domain"/>
    <property type="match status" value="1"/>
</dbReference>
<evidence type="ECO:0000256" key="1">
    <source>
        <dbReference type="ARBA" id="ARBA00005820"/>
    </source>
</evidence>
<keyword evidence="8" id="KW-1185">Reference proteome</keyword>
<dbReference type="CDD" id="cd15831">
    <property type="entry name" value="BTAD"/>
    <property type="match status" value="1"/>
</dbReference>
<name>A0ABR6BAD6_9PSEU</name>
<dbReference type="SUPFAM" id="SSF46894">
    <property type="entry name" value="C-terminal effector domain of the bipartite response regulators"/>
    <property type="match status" value="1"/>
</dbReference>
<dbReference type="PROSITE" id="PS51755">
    <property type="entry name" value="OMPR_PHOB"/>
    <property type="match status" value="1"/>
</dbReference>
<accession>A0ABR6BAD6</accession>
<dbReference type="GO" id="GO:0003677">
    <property type="term" value="F:DNA binding"/>
    <property type="evidence" value="ECO:0007669"/>
    <property type="project" value="UniProtKB-KW"/>
</dbReference>
<dbReference type="InterPro" id="IPR051677">
    <property type="entry name" value="AfsR-DnrI-RedD_regulator"/>
</dbReference>
<dbReference type="Pfam" id="PF00486">
    <property type="entry name" value="Trans_reg_C"/>
    <property type="match status" value="1"/>
</dbReference>
<protein>
    <submittedName>
        <fullName evidence="7">DNA-binding SARP family transcriptional activator</fullName>
    </submittedName>
</protein>